<evidence type="ECO:0000256" key="1">
    <source>
        <dbReference type="PROSITE-ProRule" id="PRU00047"/>
    </source>
</evidence>
<evidence type="ECO:0000313" key="4">
    <source>
        <dbReference type="Proteomes" id="UP000323000"/>
    </source>
</evidence>
<dbReference type="PANTHER" id="PTHR31286:SF167">
    <property type="entry name" value="OS09G0268800 PROTEIN"/>
    <property type="match status" value="1"/>
</dbReference>
<dbReference type="EMBL" id="VAHF01000067">
    <property type="protein sequence ID" value="TXG46581.1"/>
    <property type="molecule type" value="Genomic_DNA"/>
</dbReference>
<dbReference type="Pfam" id="PF14111">
    <property type="entry name" value="DUF4283"/>
    <property type="match status" value="1"/>
</dbReference>
<protein>
    <recommendedName>
        <fullName evidence="2">CCHC-type domain-containing protein</fullName>
    </recommendedName>
</protein>
<dbReference type="Proteomes" id="UP000323000">
    <property type="component" value="Unassembled WGS sequence"/>
</dbReference>
<dbReference type="AlphaFoldDB" id="A0A5C7GP26"/>
<gene>
    <name evidence="3" type="ORF">EZV62_027919</name>
</gene>
<dbReference type="PROSITE" id="PS50158">
    <property type="entry name" value="ZF_CCHC"/>
    <property type="match status" value="1"/>
</dbReference>
<dbReference type="PANTHER" id="PTHR31286">
    <property type="entry name" value="GLYCINE-RICH CELL WALL STRUCTURAL PROTEIN 1.8-LIKE"/>
    <property type="match status" value="1"/>
</dbReference>
<evidence type="ECO:0000313" key="3">
    <source>
        <dbReference type="EMBL" id="TXG46581.1"/>
    </source>
</evidence>
<evidence type="ECO:0000259" key="2">
    <source>
        <dbReference type="PROSITE" id="PS50158"/>
    </source>
</evidence>
<keyword evidence="4" id="KW-1185">Reference proteome</keyword>
<proteinExistence type="predicted"/>
<comment type="caution">
    <text evidence="3">The sequence shown here is derived from an EMBL/GenBank/DDBJ whole genome shotgun (WGS) entry which is preliminary data.</text>
</comment>
<sequence>MNADDVAALCAAMSLKEIEGPVRKLEGDLKDDGARKLSLSLVGKVLANRLINREVFKRVLSKIWKVREGIIIEVVGENTFTFHFQNLEDRRRVLIGRPWSFDNFLIVLLEPYGKGDIMNMKFERAAFWIQIHNVPLLCMTKKIGHFLGSMIGDVEDIDEGASGDCDGKYLRVRVAINVVRPLHQILRVDVIGDGVESIMLLRYECLPDHCHQCGKLGHRTMECTITGDTNELPFGAWLKAGNPIRPAQNGRVLVS</sequence>
<keyword evidence="1" id="KW-0479">Metal-binding</keyword>
<dbReference type="InterPro" id="IPR040256">
    <property type="entry name" value="At4g02000-like"/>
</dbReference>
<keyword evidence="1" id="KW-0863">Zinc-finger</keyword>
<organism evidence="3 4">
    <name type="scientific">Acer yangbiense</name>
    <dbReference type="NCBI Taxonomy" id="1000413"/>
    <lineage>
        <taxon>Eukaryota</taxon>
        <taxon>Viridiplantae</taxon>
        <taxon>Streptophyta</taxon>
        <taxon>Embryophyta</taxon>
        <taxon>Tracheophyta</taxon>
        <taxon>Spermatophyta</taxon>
        <taxon>Magnoliopsida</taxon>
        <taxon>eudicotyledons</taxon>
        <taxon>Gunneridae</taxon>
        <taxon>Pentapetalae</taxon>
        <taxon>rosids</taxon>
        <taxon>malvids</taxon>
        <taxon>Sapindales</taxon>
        <taxon>Sapindaceae</taxon>
        <taxon>Hippocastanoideae</taxon>
        <taxon>Acereae</taxon>
        <taxon>Acer</taxon>
    </lineage>
</organism>
<dbReference type="OrthoDB" id="1737333at2759"/>
<feature type="domain" description="CCHC-type" evidence="2">
    <location>
        <begin position="210"/>
        <end position="223"/>
    </location>
</feature>
<dbReference type="InterPro" id="IPR025558">
    <property type="entry name" value="DUF4283"/>
</dbReference>
<name>A0A5C7GP26_9ROSI</name>
<dbReference type="GO" id="GO:0008270">
    <property type="term" value="F:zinc ion binding"/>
    <property type="evidence" value="ECO:0007669"/>
    <property type="project" value="UniProtKB-KW"/>
</dbReference>
<keyword evidence="1" id="KW-0862">Zinc</keyword>
<reference evidence="4" key="1">
    <citation type="journal article" date="2019" name="Gigascience">
        <title>De novo genome assembly of the endangered Acer yangbiense, a plant species with extremely small populations endemic to Yunnan Province, China.</title>
        <authorList>
            <person name="Yang J."/>
            <person name="Wariss H.M."/>
            <person name="Tao L."/>
            <person name="Zhang R."/>
            <person name="Yun Q."/>
            <person name="Hollingsworth P."/>
            <person name="Dao Z."/>
            <person name="Luo G."/>
            <person name="Guo H."/>
            <person name="Ma Y."/>
            <person name="Sun W."/>
        </authorList>
    </citation>
    <scope>NUCLEOTIDE SEQUENCE [LARGE SCALE GENOMIC DNA]</scope>
    <source>
        <strain evidence="4">cv. Malutang</strain>
    </source>
</reference>
<dbReference type="GO" id="GO:0003676">
    <property type="term" value="F:nucleic acid binding"/>
    <property type="evidence" value="ECO:0007669"/>
    <property type="project" value="InterPro"/>
</dbReference>
<dbReference type="InterPro" id="IPR001878">
    <property type="entry name" value="Znf_CCHC"/>
</dbReference>
<accession>A0A5C7GP26</accession>